<dbReference type="GO" id="GO:0005634">
    <property type="term" value="C:nucleus"/>
    <property type="evidence" value="ECO:0007669"/>
    <property type="project" value="UniProtKB-SubCell"/>
</dbReference>
<reference evidence="6 7" key="1">
    <citation type="journal article" date="2017" name="Gigascience">
        <title>Genome sequence of the small brown planthopper, Laodelphax striatellus.</title>
        <authorList>
            <person name="Zhu J."/>
            <person name="Jiang F."/>
            <person name="Wang X."/>
            <person name="Yang P."/>
            <person name="Bao Y."/>
            <person name="Zhao W."/>
            <person name="Wang W."/>
            <person name="Lu H."/>
            <person name="Wang Q."/>
            <person name="Cui N."/>
            <person name="Li J."/>
            <person name="Chen X."/>
            <person name="Luo L."/>
            <person name="Yu J."/>
            <person name="Kang L."/>
            <person name="Cui F."/>
        </authorList>
    </citation>
    <scope>NUCLEOTIDE SEQUENCE [LARGE SCALE GENOMIC DNA]</scope>
    <source>
        <strain evidence="6">Lst14</strain>
    </source>
</reference>
<evidence type="ECO:0000259" key="5">
    <source>
        <dbReference type="Pfam" id="PF13891"/>
    </source>
</evidence>
<feature type="domain" description="KANL2-like probable zinc-finger" evidence="5">
    <location>
        <begin position="461"/>
        <end position="518"/>
    </location>
</feature>
<feature type="region of interest" description="Disordered" evidence="4">
    <location>
        <begin position="247"/>
        <end position="288"/>
    </location>
</feature>
<keyword evidence="7" id="KW-1185">Reference proteome</keyword>
<feature type="region of interest" description="Disordered" evidence="4">
    <location>
        <begin position="519"/>
        <end position="567"/>
    </location>
</feature>
<gene>
    <name evidence="6" type="ORF">LSTR_LSTR001278</name>
</gene>
<evidence type="ECO:0000313" key="7">
    <source>
        <dbReference type="Proteomes" id="UP000291343"/>
    </source>
</evidence>
<feature type="compositionally biased region" description="Basic residues" evidence="4">
    <location>
        <begin position="548"/>
        <end position="557"/>
    </location>
</feature>
<dbReference type="PANTHER" id="PTHR16198:SF2">
    <property type="entry name" value="INO80 COMPLEX SUBUNIT D"/>
    <property type="match status" value="1"/>
</dbReference>
<feature type="compositionally biased region" description="Pro residues" evidence="4">
    <location>
        <begin position="272"/>
        <end position="286"/>
    </location>
</feature>
<feature type="region of interest" description="Disordered" evidence="4">
    <location>
        <begin position="1"/>
        <end position="28"/>
    </location>
</feature>
<evidence type="ECO:0000256" key="4">
    <source>
        <dbReference type="SAM" id="MobiDB-lite"/>
    </source>
</evidence>
<accession>A0A482XC76</accession>
<dbReference type="OrthoDB" id="10038011at2759"/>
<dbReference type="Proteomes" id="UP000291343">
    <property type="component" value="Unassembled WGS sequence"/>
</dbReference>
<evidence type="ECO:0000256" key="1">
    <source>
        <dbReference type="ARBA" id="ARBA00004123"/>
    </source>
</evidence>
<feature type="coiled-coil region" evidence="3">
    <location>
        <begin position="306"/>
        <end position="333"/>
    </location>
</feature>
<feature type="region of interest" description="Disordered" evidence="4">
    <location>
        <begin position="207"/>
        <end position="229"/>
    </location>
</feature>
<comment type="caution">
    <text evidence="6">The sequence shown here is derived from an EMBL/GenBank/DDBJ whole genome shotgun (WGS) entry which is preliminary data.</text>
</comment>
<feature type="compositionally biased region" description="Low complexity" evidence="4">
    <location>
        <begin position="146"/>
        <end position="168"/>
    </location>
</feature>
<name>A0A482XC76_LAOST</name>
<evidence type="ECO:0000256" key="3">
    <source>
        <dbReference type="SAM" id="Coils"/>
    </source>
</evidence>
<dbReference type="AlphaFoldDB" id="A0A482XC76"/>
<organism evidence="6 7">
    <name type="scientific">Laodelphax striatellus</name>
    <name type="common">Small brown planthopper</name>
    <name type="synonym">Delphax striatella</name>
    <dbReference type="NCBI Taxonomy" id="195883"/>
    <lineage>
        <taxon>Eukaryota</taxon>
        <taxon>Metazoa</taxon>
        <taxon>Ecdysozoa</taxon>
        <taxon>Arthropoda</taxon>
        <taxon>Hexapoda</taxon>
        <taxon>Insecta</taxon>
        <taxon>Pterygota</taxon>
        <taxon>Neoptera</taxon>
        <taxon>Paraneoptera</taxon>
        <taxon>Hemiptera</taxon>
        <taxon>Auchenorrhyncha</taxon>
        <taxon>Fulgoroidea</taxon>
        <taxon>Delphacidae</taxon>
        <taxon>Criomorphinae</taxon>
        <taxon>Laodelphax</taxon>
    </lineage>
</organism>
<dbReference type="EMBL" id="QKKF02013261">
    <property type="protein sequence ID" value="RZF43100.1"/>
    <property type="molecule type" value="Genomic_DNA"/>
</dbReference>
<keyword evidence="2" id="KW-0539">Nucleus</keyword>
<dbReference type="STRING" id="195883.A0A482XC76"/>
<evidence type="ECO:0000313" key="6">
    <source>
        <dbReference type="EMBL" id="RZF43100.1"/>
    </source>
</evidence>
<protein>
    <recommendedName>
        <fullName evidence="5">KANL2-like probable zinc-finger domain-containing protein</fullName>
    </recommendedName>
</protein>
<proteinExistence type="predicted"/>
<sequence length="794" mass="85401">MHESTNRCNGHIQVSPIGKTQKRDRKGCKKGKIEMIMKNSMGATAKAPKLQQQQHLAAAKKTTSTKLFGGGPTTATTNSNHHHQVQHVINSGSVIKNEIIDDPYTFTDSEPQSVGLYSATNCLSSTRKVQSVPSPVSNALARKVQSSPAAASGTTTTTASSQRTADATGKTMRSVATSVDTMIATAKTINQLQADIARNRVAIVKRRKVVPPTPPPPPPPTNPPPPYLQHLLTLTNHQHHQANSLELLPSSTSSSSLSSSSLPSSSSSQRHNPPPPLPPPPAPFPPQRAFARVSLPAKRLARQTTWQRERRSRHELLQRIQEAQQQLHVEKRDLFPLGLELSDSEEDDVDETTGGGGSAEVYQRHWFMGGAGTEAAVTSARGRESRLAQVRSELRRRLRQVWHGVGGGGAEEPPPALVRSVLAAARTQPTATAFVLDPKLVATYSKQSRAKVSMLGVKQCSLCDRRALPCTRHCSQHIMYNVDQLLFAYCTAKLPDHTQCRVPVFDVMRQLPLCPLHATTHVNLPKPQPDTTPKRSRKRTKPSSLNRSRSKKKKKSRSSTSSSETTANFGGVTAVSVSSSTAGSNESSLAAVAAPAMTSLAPIPNVVDASVSSLPVNEMADVFQAAVHSDVPQVEIEVQLDGVEVPEEVLAIASMDPAELASQASKLLEDHDFTNMLLPPDAFNDLFTEDKNGQYEPTKEETEELERALEAVDKDVRSLERTLTSRVGLPLPLAALPPLDTAITLLDEAALAAAAAAAPPPPPPYAVATAAAASAYSNGHHFATSLHTTDLRNS</sequence>
<dbReference type="PANTHER" id="PTHR16198">
    <property type="match status" value="1"/>
</dbReference>
<feature type="compositionally biased region" description="Low complexity" evidence="4">
    <location>
        <begin position="247"/>
        <end position="268"/>
    </location>
</feature>
<comment type="subcellular location">
    <subcellularLocation>
        <location evidence="1">Nucleus</location>
    </subcellularLocation>
</comment>
<dbReference type="InParanoid" id="A0A482XC76"/>
<dbReference type="InterPro" id="IPR025927">
    <property type="entry name" value="Znf_KANL2-like"/>
</dbReference>
<evidence type="ECO:0000256" key="2">
    <source>
        <dbReference type="ARBA" id="ARBA00023242"/>
    </source>
</evidence>
<feature type="compositionally biased region" description="Pro residues" evidence="4">
    <location>
        <begin position="211"/>
        <end position="227"/>
    </location>
</feature>
<keyword evidence="3" id="KW-0175">Coiled coil</keyword>
<feature type="region of interest" description="Disordered" evidence="4">
    <location>
        <begin position="139"/>
        <end position="172"/>
    </location>
</feature>
<dbReference type="Pfam" id="PF13891">
    <property type="entry name" value="zf-C3HC3H_KANSL2"/>
    <property type="match status" value="1"/>
</dbReference>